<dbReference type="SMART" id="SM00360">
    <property type="entry name" value="RRM"/>
    <property type="match status" value="3"/>
</dbReference>
<dbReference type="InterPro" id="IPR000504">
    <property type="entry name" value="RRM_dom"/>
</dbReference>
<dbReference type="GO" id="GO:0008187">
    <property type="term" value="F:poly-pyrimidine tract binding"/>
    <property type="evidence" value="ECO:0000318"/>
    <property type="project" value="GO_Central"/>
</dbReference>
<reference evidence="11 13" key="1">
    <citation type="journal article" date="2011" name="Science">
        <title>Comparative functional genomics of the fission yeasts.</title>
        <authorList>
            <person name="Rhind N."/>
            <person name="Chen Z."/>
            <person name="Yassour M."/>
            <person name="Thompson D.A."/>
            <person name="Haas B.J."/>
            <person name="Habib N."/>
            <person name="Wapinski I."/>
            <person name="Roy S."/>
            <person name="Lin M.F."/>
            <person name="Heiman D.I."/>
            <person name="Young S.K."/>
            <person name="Furuya K."/>
            <person name="Guo Y."/>
            <person name="Pidoux A."/>
            <person name="Chen H.M."/>
            <person name="Robbertse B."/>
            <person name="Goldberg J.M."/>
            <person name="Aoki K."/>
            <person name="Bayne E.H."/>
            <person name="Berlin A.M."/>
            <person name="Desjardins C.A."/>
            <person name="Dobbs E."/>
            <person name="Dukaj L."/>
            <person name="Fan L."/>
            <person name="FitzGerald M.G."/>
            <person name="French C."/>
            <person name="Gujja S."/>
            <person name="Hansen K."/>
            <person name="Keifenheim D."/>
            <person name="Levin J.Z."/>
            <person name="Mosher R.A."/>
            <person name="Mueller C.A."/>
            <person name="Pfiffner J."/>
            <person name="Priest M."/>
            <person name="Russ C."/>
            <person name="Smialowska A."/>
            <person name="Swoboda P."/>
            <person name="Sykes S.M."/>
            <person name="Vaughn M."/>
            <person name="Vengrova S."/>
            <person name="Yoder R."/>
            <person name="Zeng Q."/>
            <person name="Allshire R."/>
            <person name="Baulcombe D."/>
            <person name="Birren B.W."/>
            <person name="Brown W."/>
            <person name="Ekwall K."/>
            <person name="Kellis M."/>
            <person name="Leatherwood J."/>
            <person name="Levin H."/>
            <person name="Margalit H."/>
            <person name="Martienssen R."/>
            <person name="Nieduszynski C.A."/>
            <person name="Spatafora J.W."/>
            <person name="Friedman N."/>
            <person name="Dalgaard J.Z."/>
            <person name="Baumann P."/>
            <person name="Niki H."/>
            <person name="Regev A."/>
            <person name="Nusbaum C."/>
        </authorList>
    </citation>
    <scope>NUCLEOTIDE SEQUENCE [LARGE SCALE GENOMIC DNA]</scope>
    <source>
        <strain evidence="13">yFS275 / FY16936</strain>
    </source>
</reference>
<feature type="domain" description="RRM" evidence="10">
    <location>
        <begin position="421"/>
        <end position="515"/>
    </location>
</feature>
<dbReference type="OMA" id="MTQWDIK"/>
<dbReference type="PANTHER" id="PTHR23139">
    <property type="entry name" value="RNA-BINDING PROTEIN"/>
    <property type="match status" value="1"/>
</dbReference>
<dbReference type="Gene3D" id="3.30.70.330">
    <property type="match status" value="3"/>
</dbReference>
<dbReference type="Proteomes" id="UP000001744">
    <property type="component" value="Unassembled WGS sequence"/>
</dbReference>
<evidence type="ECO:0000256" key="1">
    <source>
        <dbReference type="ARBA" id="ARBA00004123"/>
    </source>
</evidence>
<dbReference type="FunFam" id="3.30.70.330:FF:000097">
    <property type="entry name" value="U2 snRNP auxiliary factor large subunit"/>
    <property type="match status" value="1"/>
</dbReference>
<evidence type="ECO:0000256" key="5">
    <source>
        <dbReference type="ARBA" id="ARBA00023187"/>
    </source>
</evidence>
<dbReference type="STRING" id="402676.B6K5L9"/>
<evidence type="ECO:0000256" key="4">
    <source>
        <dbReference type="ARBA" id="ARBA00022884"/>
    </source>
</evidence>
<dbReference type="VEuPathDB" id="FungiDB:SJAG_03995"/>
<evidence type="ECO:0000313" key="11">
    <source>
        <dbReference type="EMBL" id="EEB08823.2"/>
    </source>
</evidence>
<dbReference type="InterPro" id="IPR012677">
    <property type="entry name" value="Nucleotide-bd_a/b_plait_sf"/>
</dbReference>
<proteinExistence type="inferred from homology"/>
<dbReference type="NCBIfam" id="TIGR01642">
    <property type="entry name" value="U2AF_lg"/>
    <property type="match status" value="1"/>
</dbReference>
<evidence type="ECO:0000256" key="6">
    <source>
        <dbReference type="ARBA" id="ARBA00023242"/>
    </source>
</evidence>
<dbReference type="AlphaFoldDB" id="B6K5L9"/>
<feature type="domain" description="RRM" evidence="10">
    <location>
        <begin position="312"/>
        <end position="390"/>
    </location>
</feature>
<dbReference type="GO" id="GO:0000245">
    <property type="term" value="P:spliceosomal complex assembly"/>
    <property type="evidence" value="ECO:0000318"/>
    <property type="project" value="GO_Central"/>
</dbReference>
<evidence type="ECO:0000256" key="7">
    <source>
        <dbReference type="PROSITE-ProRule" id="PRU00176"/>
    </source>
</evidence>
<evidence type="ECO:0000256" key="2">
    <source>
        <dbReference type="ARBA" id="ARBA00022664"/>
    </source>
</evidence>
<dbReference type="GO" id="GO:0000243">
    <property type="term" value="C:commitment complex"/>
    <property type="evidence" value="ECO:0000318"/>
    <property type="project" value="GO_Central"/>
</dbReference>
<dbReference type="PROSITE" id="PS50102">
    <property type="entry name" value="RRM"/>
    <property type="match status" value="2"/>
</dbReference>
<name>B6K5L9_SCHJY</name>
<keyword evidence="13" id="KW-1185">Reference proteome</keyword>
<organism evidence="11 13">
    <name type="scientific">Schizosaccharomyces japonicus (strain yFS275 / FY16936)</name>
    <name type="common">Fission yeast</name>
    <dbReference type="NCBI Taxonomy" id="402676"/>
    <lineage>
        <taxon>Eukaryota</taxon>
        <taxon>Fungi</taxon>
        <taxon>Dikarya</taxon>
        <taxon>Ascomycota</taxon>
        <taxon>Taphrinomycotina</taxon>
        <taxon>Schizosaccharomycetes</taxon>
        <taxon>Schizosaccharomycetales</taxon>
        <taxon>Schizosaccharomycetaceae</taxon>
        <taxon>Schizosaccharomyces</taxon>
    </lineage>
</organism>
<evidence type="ECO:0000313" key="12">
    <source>
        <dbReference type="JaponicusDB" id="SJAG_03995"/>
    </source>
</evidence>
<dbReference type="GO" id="GO:0089701">
    <property type="term" value="C:U2AF complex"/>
    <property type="evidence" value="ECO:0000318"/>
    <property type="project" value="GO_Central"/>
</dbReference>
<dbReference type="JaponicusDB" id="SJAG_03995">
    <property type="gene designation" value="prp2"/>
</dbReference>
<evidence type="ECO:0000259" key="10">
    <source>
        <dbReference type="PROSITE" id="PS50102"/>
    </source>
</evidence>
<evidence type="ECO:0000256" key="9">
    <source>
        <dbReference type="SAM" id="MobiDB-lite"/>
    </source>
</evidence>
<dbReference type="GO" id="GO:0071004">
    <property type="term" value="C:U2-type prespliceosome"/>
    <property type="evidence" value="ECO:0000318"/>
    <property type="project" value="GO_Central"/>
</dbReference>
<keyword evidence="3" id="KW-0677">Repeat</keyword>
<keyword evidence="4 7" id="KW-0694">RNA-binding</keyword>
<feature type="compositionally biased region" description="Basic and acidic residues" evidence="9">
    <location>
        <begin position="30"/>
        <end position="96"/>
    </location>
</feature>
<feature type="region of interest" description="Disordered" evidence="9">
    <location>
        <begin position="1"/>
        <end position="108"/>
    </location>
</feature>
<dbReference type="InterPro" id="IPR035979">
    <property type="entry name" value="RBD_domain_sf"/>
</dbReference>
<dbReference type="GO" id="GO:0030628">
    <property type="term" value="F:pre-mRNA 3'-splice site binding"/>
    <property type="evidence" value="ECO:0000318"/>
    <property type="project" value="GO_Central"/>
</dbReference>
<sequence>MDLHSRISSDRGSSRSRDYGSAGEYNSYSNDRRRDYGDERRRRRRDDSEYRGRYRDDDRRYSSGRDRDDERDRKESRYSRDRHDRYDRNERRESRYSSRRRSRSPSYRSRPLNIERELEELKNVVPLNQWKRKRSMWDMKPPGYENVTADQAKMSGLFPLPGAPRSATADPEKLAAFARSTAGSIIAPPPPIQPGASRQARRLKVKELPAEFEVEDLKNVFEESISTSSFHKDRDTKHVTAIYPCKTERYAIIELATPEDATFIWGARKLKFKNETVLIDRLEGYIVPQISSEVAQKRPKNDLNQKVLDSADKVYIGSLPLYLNEDQISELLKPFGELQSLFLAKNSADMTSRGYAFCEYISSESATAAVQGLNNMEFGDTRLMVQFACVGIQQPVPSPRSVGMAALIELSKSSTEAAPTRVLQIHNLLDADETLDTEDYEDIRKSVQNKCNEYGQVLDLKLPRETSSSDNTSAPPGVGVTFVRFGSIKDAANALQHMSGLRFDDRSIVIAYYPEDCYKANAW</sequence>
<dbReference type="GeneID" id="7051609"/>
<dbReference type="SUPFAM" id="SSF54928">
    <property type="entry name" value="RNA-binding domain, RBD"/>
    <property type="match status" value="2"/>
</dbReference>
<dbReference type="Pfam" id="PF00076">
    <property type="entry name" value="RRM_1"/>
    <property type="match status" value="1"/>
</dbReference>
<dbReference type="RefSeq" id="XP_002175116.2">
    <property type="nucleotide sequence ID" value="XM_002175080.2"/>
</dbReference>
<dbReference type="GO" id="GO:0005686">
    <property type="term" value="C:U2 snRNP"/>
    <property type="evidence" value="ECO:0007669"/>
    <property type="project" value="EnsemblFungi"/>
</dbReference>
<dbReference type="eggNOG" id="KOG0120">
    <property type="taxonomic scope" value="Eukaryota"/>
</dbReference>
<protein>
    <recommendedName>
        <fullName evidence="8">Splicing factor U2AF subunit</fullName>
    </recommendedName>
    <alternativeName>
        <fullName evidence="8">U2 snRNP auxiliary factor large subunit</fullName>
    </alternativeName>
</protein>
<evidence type="ECO:0000256" key="3">
    <source>
        <dbReference type="ARBA" id="ARBA00022737"/>
    </source>
</evidence>
<comment type="subcellular location">
    <subcellularLocation>
        <location evidence="1 8">Nucleus</location>
    </subcellularLocation>
</comment>
<dbReference type="EMBL" id="KE651167">
    <property type="protein sequence ID" value="EEB08823.2"/>
    <property type="molecule type" value="Genomic_DNA"/>
</dbReference>
<keyword evidence="5 8" id="KW-0508">mRNA splicing</keyword>
<dbReference type="GO" id="GO:0045292">
    <property type="term" value="P:mRNA cis splicing, via spliceosome"/>
    <property type="evidence" value="ECO:0007669"/>
    <property type="project" value="EnsemblFungi"/>
</dbReference>
<evidence type="ECO:0000313" key="13">
    <source>
        <dbReference type="Proteomes" id="UP000001744"/>
    </source>
</evidence>
<dbReference type="InterPro" id="IPR006529">
    <property type="entry name" value="U2AF_lg"/>
</dbReference>
<comment type="similarity">
    <text evidence="8">Belongs to the splicing factor SR family.</text>
</comment>
<gene>
    <name evidence="12" type="primary">prp2</name>
    <name evidence="11" type="ORF">SJAG_03995</name>
</gene>
<dbReference type="OrthoDB" id="10266058at2759"/>
<feature type="compositionally biased region" description="Basic and acidic residues" evidence="9">
    <location>
        <begin position="1"/>
        <end position="18"/>
    </location>
</feature>
<dbReference type="HOGENOM" id="CLU_021795_4_2_1"/>
<keyword evidence="6 8" id="KW-0539">Nucleus</keyword>
<dbReference type="GO" id="GO:0016607">
    <property type="term" value="C:nuclear speck"/>
    <property type="evidence" value="ECO:0000318"/>
    <property type="project" value="GO_Central"/>
</dbReference>
<keyword evidence="2 8" id="KW-0507">mRNA processing</keyword>
<comment type="function">
    <text evidence="8">Necessary for the splicing of pre-mRNA.</text>
</comment>
<accession>B6K5L9</accession>
<dbReference type="CDD" id="cd12232">
    <property type="entry name" value="RRM3_U2AF65"/>
    <property type="match status" value="1"/>
</dbReference>
<evidence type="ECO:0000256" key="8">
    <source>
        <dbReference type="RuleBase" id="RU364135"/>
    </source>
</evidence>